<evidence type="ECO:0000313" key="1">
    <source>
        <dbReference type="EMBL" id="OQE23202.1"/>
    </source>
</evidence>
<dbReference type="OrthoDB" id="3478523at2759"/>
<keyword evidence="2" id="KW-1185">Reference proteome</keyword>
<reference evidence="2" key="1">
    <citation type="journal article" date="2017" name="Nat. Microbiol.">
        <title>Global analysis of biosynthetic gene clusters reveals vast potential of secondary metabolite production in Penicillium species.</title>
        <authorList>
            <person name="Nielsen J.C."/>
            <person name="Grijseels S."/>
            <person name="Prigent S."/>
            <person name="Ji B."/>
            <person name="Dainat J."/>
            <person name="Nielsen K.F."/>
            <person name="Frisvad J.C."/>
            <person name="Workman M."/>
            <person name="Nielsen J."/>
        </authorList>
    </citation>
    <scope>NUCLEOTIDE SEQUENCE [LARGE SCALE GENOMIC DNA]</scope>
    <source>
        <strain evidence="2">IBT 24891</strain>
    </source>
</reference>
<name>A0A1V6TA11_9EURO</name>
<protein>
    <submittedName>
        <fullName evidence="1">Uncharacterized protein</fullName>
    </submittedName>
</protein>
<accession>A0A1V6TA11</accession>
<gene>
    <name evidence="1" type="ORF">PENSTE_c009G03409</name>
</gene>
<organism evidence="1 2">
    <name type="scientific">Penicillium steckii</name>
    <dbReference type="NCBI Taxonomy" id="303698"/>
    <lineage>
        <taxon>Eukaryota</taxon>
        <taxon>Fungi</taxon>
        <taxon>Dikarya</taxon>
        <taxon>Ascomycota</taxon>
        <taxon>Pezizomycotina</taxon>
        <taxon>Eurotiomycetes</taxon>
        <taxon>Eurotiomycetidae</taxon>
        <taxon>Eurotiales</taxon>
        <taxon>Aspergillaceae</taxon>
        <taxon>Penicillium</taxon>
    </lineage>
</organism>
<dbReference type="EMBL" id="MLKD01000009">
    <property type="protein sequence ID" value="OQE23202.1"/>
    <property type="molecule type" value="Genomic_DNA"/>
</dbReference>
<sequence>MPKFNSIVTGLAKLPVELAHQIIGDLVVYDVLKLIWYDEPTVVEAIISHPHYKIILGDTETKILETKNLMTSLINLHAQVDFFAQLDHSIYRPRGGPLASNAHALTFDGLRRWTHSDMARDIKSPVKALLVEQFLTTPLDRYVDRSVYPNGVPNPRLCDTVEELEICIAAVKHAKTRMIQRVTDQLYFAATILENNPDLLKRTLDPEQKRRANIAHVVNRMRKTADKIKSRNWRSFTPNEHYMYDFFPVIPYDTTLVELLRNLEKYGLFPGKESQLLNDKEQDTQISHPGSIRNQVDVLMEGMPFYFTDVPFFPIQSVKAVNPPVTDDKGDVFRTKNTSSSGDNSDAYFAVHNVRPSLCYKRPTYPRPLEPCDDREEMWLTSFVDVYRYLENLKKTNSATATA</sequence>
<evidence type="ECO:0000313" key="2">
    <source>
        <dbReference type="Proteomes" id="UP000191285"/>
    </source>
</evidence>
<proteinExistence type="predicted"/>
<comment type="caution">
    <text evidence="1">The sequence shown here is derived from an EMBL/GenBank/DDBJ whole genome shotgun (WGS) entry which is preliminary data.</text>
</comment>
<dbReference type="Proteomes" id="UP000191285">
    <property type="component" value="Unassembled WGS sequence"/>
</dbReference>
<dbReference type="AlphaFoldDB" id="A0A1V6TA11"/>